<dbReference type="Gene3D" id="3.40.1620.10">
    <property type="entry name" value="YefM-like domain"/>
    <property type="match status" value="1"/>
</dbReference>
<dbReference type="HOGENOM" id="CLU_163140_2_2_11"/>
<sequence length="100" mass="10905">MAAAPLSLEATISLRTLNQHSGRIVHAVVDSGRAVTITDRGRPVARLVPLDTDETPLERLVREGKVRVPTRQGHFVPTVHPLPEGVSLESLLAEDREELS</sequence>
<dbReference type="Proteomes" id="UP000013015">
    <property type="component" value="Unassembled WGS sequence"/>
</dbReference>
<name>N6X261_9ACTO</name>
<evidence type="ECO:0000256" key="1">
    <source>
        <dbReference type="ARBA" id="ARBA00009981"/>
    </source>
</evidence>
<reference evidence="3 4" key="1">
    <citation type="submission" date="2013-03" db="EMBL/GenBank/DDBJ databases">
        <title>Reference genome for the Human Microbiome Project.</title>
        <authorList>
            <person name="Aqrawi P."/>
            <person name="Ayvaz T."/>
            <person name="Bess C."/>
            <person name="Blankenburg K."/>
            <person name="Coyle M."/>
            <person name="Deng J."/>
            <person name="Forbes L."/>
            <person name="Fowler G."/>
            <person name="Francisco L."/>
            <person name="Fu Q."/>
            <person name="Gibbs R."/>
            <person name="Gross S."/>
            <person name="Gubbala S."/>
            <person name="Hale W."/>
            <person name="Hemphill L."/>
            <person name="Highlander S."/>
            <person name="Hirani K."/>
            <person name="Jackson L."/>
            <person name="Jakkamsetti A."/>
            <person name="Javaid M."/>
            <person name="Jayaseelan J.C."/>
            <person name="Jiang H."/>
            <person name="Joshi V."/>
            <person name="Korchina V."/>
            <person name="Kovar C."/>
            <person name="Lara F."/>
            <person name="Lee S."/>
            <person name="Liu Y."/>
            <person name="Mata R."/>
            <person name="Mathew T."/>
            <person name="Munidasa M."/>
            <person name="Muzny D."/>
            <person name="Nazareth L."/>
            <person name="Ngo R."/>
            <person name="Nguyen L."/>
            <person name="Nguyen N."/>
            <person name="Okwuonu G."/>
            <person name="Ongeri F."/>
            <person name="Palculict T."/>
            <person name="Patil S."/>
            <person name="Petrosino J."/>
            <person name="Pham C."/>
            <person name="Pham P."/>
            <person name="Pu L.-L."/>
            <person name="Qin X."/>
            <person name="Qu J."/>
            <person name="Reid J."/>
            <person name="Ross M."/>
            <person name="Ruth R."/>
            <person name="Saada N."/>
            <person name="San Lucas F."/>
            <person name="Santibanez J."/>
            <person name="Shang Y."/>
            <person name="Simmons D."/>
            <person name="Song X.-Z."/>
            <person name="Tang L.-Y."/>
            <person name="Thornton R."/>
            <person name="Warren J."/>
            <person name="Weissenberger G."/>
            <person name="Wilczek-Boney K."/>
            <person name="Worley K."/>
            <person name="Youmans B."/>
            <person name="Zhang J."/>
            <person name="Zhang L."/>
            <person name="Zhao Z."/>
            <person name="Zhou C."/>
            <person name="Zhu D."/>
            <person name="Zhu Y."/>
        </authorList>
    </citation>
    <scope>NUCLEOTIDE SEQUENCE [LARGE SCALE GENOMIC DNA]</scope>
    <source>
        <strain evidence="3 4">F0333</strain>
    </source>
</reference>
<comment type="caution">
    <text evidence="3">The sequence shown here is derived from an EMBL/GenBank/DDBJ whole genome shotgun (WGS) entry which is preliminary data.</text>
</comment>
<dbReference type="EMBL" id="AQHZ01000024">
    <property type="protein sequence ID" value="ENO17836.1"/>
    <property type="molecule type" value="Genomic_DNA"/>
</dbReference>
<keyword evidence="4" id="KW-1185">Reference proteome</keyword>
<organism evidence="3 4">
    <name type="scientific">Schaalia cardiffensis F0333</name>
    <dbReference type="NCBI Taxonomy" id="888050"/>
    <lineage>
        <taxon>Bacteria</taxon>
        <taxon>Bacillati</taxon>
        <taxon>Actinomycetota</taxon>
        <taxon>Actinomycetes</taxon>
        <taxon>Actinomycetales</taxon>
        <taxon>Actinomycetaceae</taxon>
        <taxon>Schaalia</taxon>
    </lineage>
</organism>
<dbReference type="AlphaFoldDB" id="N6X261"/>
<dbReference type="STRING" id="888050.HMPREF9004_1746"/>
<protein>
    <recommendedName>
        <fullName evidence="2">Antitoxin</fullName>
    </recommendedName>
</protein>
<dbReference type="InterPro" id="IPR006442">
    <property type="entry name" value="Antitoxin_Phd/YefM"/>
</dbReference>
<dbReference type="PATRIC" id="fig|888050.3.peg.1680"/>
<evidence type="ECO:0000256" key="2">
    <source>
        <dbReference type="RuleBase" id="RU362080"/>
    </source>
</evidence>
<dbReference type="Pfam" id="PF02604">
    <property type="entry name" value="PhdYeFM_antitox"/>
    <property type="match status" value="1"/>
</dbReference>
<accession>N6X261</accession>
<comment type="function">
    <text evidence="2">Antitoxin component of a type II toxin-antitoxin (TA) system.</text>
</comment>
<comment type="similarity">
    <text evidence="1 2">Belongs to the phD/YefM antitoxin family.</text>
</comment>
<proteinExistence type="inferred from homology"/>
<evidence type="ECO:0000313" key="3">
    <source>
        <dbReference type="EMBL" id="ENO17836.1"/>
    </source>
</evidence>
<dbReference type="SUPFAM" id="SSF143120">
    <property type="entry name" value="YefM-like"/>
    <property type="match status" value="1"/>
</dbReference>
<dbReference type="eggNOG" id="COG4118">
    <property type="taxonomic scope" value="Bacteria"/>
</dbReference>
<gene>
    <name evidence="3" type="ORF">HMPREF9004_1746</name>
</gene>
<dbReference type="InterPro" id="IPR036165">
    <property type="entry name" value="YefM-like_sf"/>
</dbReference>
<dbReference type="RefSeq" id="WP_005964539.1">
    <property type="nucleotide sequence ID" value="NZ_CP040505.1"/>
</dbReference>
<evidence type="ECO:0000313" key="4">
    <source>
        <dbReference type="Proteomes" id="UP000013015"/>
    </source>
</evidence>
<dbReference type="NCBIfam" id="TIGR01552">
    <property type="entry name" value="phd_fam"/>
    <property type="match status" value="1"/>
</dbReference>
<dbReference type="OrthoDB" id="4419580at2"/>